<name>L8WXW4_THACA</name>
<gene>
    <name evidence="1" type="ORF">AG1IA_03159</name>
</gene>
<evidence type="ECO:0000313" key="1">
    <source>
        <dbReference type="EMBL" id="ELU42815.1"/>
    </source>
</evidence>
<dbReference type="EMBL" id="AFRT01000708">
    <property type="protein sequence ID" value="ELU42815.1"/>
    <property type="molecule type" value="Genomic_DNA"/>
</dbReference>
<sequence>MDGASLPYDADLSNVMELEIVRPRLPTVFDRRNVETYREDSLPPGLSMCGTGATAPSTKAYRSKIGTCLGYEAGWMNGFVSRVTDPASARRRLFMRGFLVGILCLEGRGIGPYSNRYEDTLATISTAFVPRKRRIRPGRRGYIDAVSCISQWGSSRVAQYSSKQHPPGSGLDQYTVVNARCRR</sequence>
<evidence type="ECO:0000313" key="2">
    <source>
        <dbReference type="Proteomes" id="UP000011668"/>
    </source>
</evidence>
<dbReference type="AlphaFoldDB" id="L8WXW4"/>
<keyword evidence="2" id="KW-1185">Reference proteome</keyword>
<accession>L8WXW4</accession>
<organism evidence="1 2">
    <name type="scientific">Thanatephorus cucumeris (strain AG1-IA)</name>
    <name type="common">Rice sheath blight fungus</name>
    <name type="synonym">Rhizoctonia solani</name>
    <dbReference type="NCBI Taxonomy" id="983506"/>
    <lineage>
        <taxon>Eukaryota</taxon>
        <taxon>Fungi</taxon>
        <taxon>Dikarya</taxon>
        <taxon>Basidiomycota</taxon>
        <taxon>Agaricomycotina</taxon>
        <taxon>Agaricomycetes</taxon>
        <taxon>Cantharellales</taxon>
        <taxon>Ceratobasidiaceae</taxon>
        <taxon>Rhizoctonia</taxon>
        <taxon>Rhizoctonia solani AG-1</taxon>
    </lineage>
</organism>
<dbReference type="Proteomes" id="UP000011668">
    <property type="component" value="Unassembled WGS sequence"/>
</dbReference>
<protein>
    <submittedName>
        <fullName evidence="1">Uncharacterized protein</fullName>
    </submittedName>
</protein>
<dbReference type="HOGENOM" id="CLU_1476100_0_0_1"/>
<proteinExistence type="predicted"/>
<comment type="caution">
    <text evidence="1">The sequence shown here is derived from an EMBL/GenBank/DDBJ whole genome shotgun (WGS) entry which is preliminary data.</text>
</comment>
<reference evidence="1 2" key="1">
    <citation type="journal article" date="2013" name="Nat. Commun.">
        <title>The evolution and pathogenic mechanisms of the rice sheath blight pathogen.</title>
        <authorList>
            <person name="Zheng A."/>
            <person name="Lin R."/>
            <person name="Xu L."/>
            <person name="Qin P."/>
            <person name="Tang C."/>
            <person name="Ai P."/>
            <person name="Zhang D."/>
            <person name="Liu Y."/>
            <person name="Sun Z."/>
            <person name="Feng H."/>
            <person name="Wang Y."/>
            <person name="Chen Y."/>
            <person name="Liang X."/>
            <person name="Fu R."/>
            <person name="Li Q."/>
            <person name="Zhang J."/>
            <person name="Yu X."/>
            <person name="Xie Z."/>
            <person name="Ding L."/>
            <person name="Guan P."/>
            <person name="Tang J."/>
            <person name="Liang Y."/>
            <person name="Wang S."/>
            <person name="Deng Q."/>
            <person name="Li S."/>
            <person name="Zhu J."/>
            <person name="Wang L."/>
            <person name="Liu H."/>
            <person name="Li P."/>
        </authorList>
    </citation>
    <scope>NUCLEOTIDE SEQUENCE [LARGE SCALE GENOMIC DNA]</scope>
    <source>
        <strain evidence="2">AG-1 IA</strain>
    </source>
</reference>